<sequence length="142" mass="16697">VVTQIRTQALPGRDQYDQQRHCLQQLQIPQIGHIGEQGRFRVSQAVDKIFENAGQHRLSRGEDHEANDAEQKDAHVRFHVGQQSKIDFQAGGFAFFWRAHSHRYGRKSRNTNTRLEHWASDGRLRYHGRHFRRSPHARTRLL</sequence>
<dbReference type="EMBL" id="BKCJ011611376">
    <property type="protein sequence ID" value="GFD44002.1"/>
    <property type="molecule type" value="Genomic_DNA"/>
</dbReference>
<organism evidence="1">
    <name type="scientific">Tanacetum cinerariifolium</name>
    <name type="common">Dalmatian daisy</name>
    <name type="synonym">Chrysanthemum cinerariifolium</name>
    <dbReference type="NCBI Taxonomy" id="118510"/>
    <lineage>
        <taxon>Eukaryota</taxon>
        <taxon>Viridiplantae</taxon>
        <taxon>Streptophyta</taxon>
        <taxon>Embryophyta</taxon>
        <taxon>Tracheophyta</taxon>
        <taxon>Spermatophyta</taxon>
        <taxon>Magnoliopsida</taxon>
        <taxon>eudicotyledons</taxon>
        <taxon>Gunneridae</taxon>
        <taxon>Pentapetalae</taxon>
        <taxon>asterids</taxon>
        <taxon>campanulids</taxon>
        <taxon>Asterales</taxon>
        <taxon>Asteraceae</taxon>
        <taxon>Asteroideae</taxon>
        <taxon>Anthemideae</taxon>
        <taxon>Anthemidinae</taxon>
        <taxon>Tanacetum</taxon>
    </lineage>
</organism>
<accession>A0A699W7K0</accession>
<protein>
    <submittedName>
        <fullName evidence="1">Uncharacterized protein</fullName>
    </submittedName>
</protein>
<evidence type="ECO:0000313" key="1">
    <source>
        <dbReference type="EMBL" id="GFD44002.1"/>
    </source>
</evidence>
<reference evidence="1" key="1">
    <citation type="journal article" date="2019" name="Sci. Rep.">
        <title>Draft genome of Tanacetum cinerariifolium, the natural source of mosquito coil.</title>
        <authorList>
            <person name="Yamashiro T."/>
            <person name="Shiraishi A."/>
            <person name="Satake H."/>
            <person name="Nakayama K."/>
        </authorList>
    </citation>
    <scope>NUCLEOTIDE SEQUENCE</scope>
</reference>
<feature type="non-terminal residue" evidence="1">
    <location>
        <position position="1"/>
    </location>
</feature>
<proteinExistence type="predicted"/>
<gene>
    <name evidence="1" type="ORF">Tci_915971</name>
</gene>
<dbReference type="AlphaFoldDB" id="A0A699W7K0"/>
<comment type="caution">
    <text evidence="1">The sequence shown here is derived from an EMBL/GenBank/DDBJ whole genome shotgun (WGS) entry which is preliminary data.</text>
</comment>
<name>A0A699W7K0_TANCI</name>